<evidence type="ECO:0000313" key="2">
    <source>
        <dbReference type="Proteomes" id="UP000886824"/>
    </source>
</evidence>
<sequence length="325" mass="35077">MERQAGESELLLTCLRTPEGIVLLRCAADVPHVVLPDNVLGEPVTALGPYALSSRSPDLSGCPDAFPVHITCGGAPPQHDAGVIRSVALPTRLQAVGDYAFYNCRGLTALTLTGAVERLGSDSFMNCPLQSVTLALGEDGRSCLRPLLADCTGDLEVDLLFPLAERARLFFPAYHEELELLAAPHIFQTRIQGGGYACRQCVQNGVVDFGAYDACLDRLLAEHDFRSASRIALDRLRWPFRLSARAESDYRASLAVHSSEAVGLLLDRRDLEGLAFLLAQRLLSPAQLSAACDTARQRGATEALALLLEELRPAPGRGLEKSFAL</sequence>
<gene>
    <name evidence="1" type="ORF">H9826_07785</name>
</gene>
<dbReference type="InterPro" id="IPR026906">
    <property type="entry name" value="LRR_5"/>
</dbReference>
<dbReference type="InterPro" id="IPR032675">
    <property type="entry name" value="LRR_dom_sf"/>
</dbReference>
<comment type="caution">
    <text evidence="1">The sequence shown here is derived from an EMBL/GenBank/DDBJ whole genome shotgun (WGS) entry which is preliminary data.</text>
</comment>
<organism evidence="1 2">
    <name type="scientific">Candidatus Intestinimonas merdavium</name>
    <dbReference type="NCBI Taxonomy" id="2838622"/>
    <lineage>
        <taxon>Bacteria</taxon>
        <taxon>Bacillati</taxon>
        <taxon>Bacillota</taxon>
        <taxon>Clostridia</taxon>
        <taxon>Eubacteriales</taxon>
        <taxon>Intestinimonas</taxon>
    </lineage>
</organism>
<protein>
    <submittedName>
        <fullName evidence="1">Leucine-rich repeat domain-containing protein</fullName>
    </submittedName>
</protein>
<dbReference type="EMBL" id="DXCX01000081">
    <property type="protein sequence ID" value="HIY73858.1"/>
    <property type="molecule type" value="Genomic_DNA"/>
</dbReference>
<reference evidence="1" key="2">
    <citation type="submission" date="2021-04" db="EMBL/GenBank/DDBJ databases">
        <authorList>
            <person name="Gilroy R."/>
        </authorList>
    </citation>
    <scope>NUCLEOTIDE SEQUENCE</scope>
    <source>
        <strain evidence="1">CHK33-7979</strain>
    </source>
</reference>
<name>A0A9D2CER3_9FIRM</name>
<proteinExistence type="predicted"/>
<dbReference type="AlphaFoldDB" id="A0A9D2CER3"/>
<dbReference type="Pfam" id="PF13306">
    <property type="entry name" value="LRR_5"/>
    <property type="match status" value="1"/>
</dbReference>
<accession>A0A9D2CER3</accession>
<reference evidence="1" key="1">
    <citation type="journal article" date="2021" name="PeerJ">
        <title>Extensive microbial diversity within the chicken gut microbiome revealed by metagenomics and culture.</title>
        <authorList>
            <person name="Gilroy R."/>
            <person name="Ravi A."/>
            <person name="Getino M."/>
            <person name="Pursley I."/>
            <person name="Horton D.L."/>
            <person name="Alikhan N.F."/>
            <person name="Baker D."/>
            <person name="Gharbi K."/>
            <person name="Hall N."/>
            <person name="Watson M."/>
            <person name="Adriaenssens E.M."/>
            <person name="Foster-Nyarko E."/>
            <person name="Jarju S."/>
            <person name="Secka A."/>
            <person name="Antonio M."/>
            <person name="Oren A."/>
            <person name="Chaudhuri R.R."/>
            <person name="La Ragione R."/>
            <person name="Hildebrand F."/>
            <person name="Pallen M.J."/>
        </authorList>
    </citation>
    <scope>NUCLEOTIDE SEQUENCE</scope>
    <source>
        <strain evidence="1">CHK33-7979</strain>
    </source>
</reference>
<dbReference type="Gene3D" id="3.80.10.10">
    <property type="entry name" value="Ribonuclease Inhibitor"/>
    <property type="match status" value="1"/>
</dbReference>
<dbReference type="Proteomes" id="UP000886824">
    <property type="component" value="Unassembled WGS sequence"/>
</dbReference>
<evidence type="ECO:0000313" key="1">
    <source>
        <dbReference type="EMBL" id="HIY73858.1"/>
    </source>
</evidence>